<dbReference type="AlphaFoldDB" id="A0A7H8NHQ1"/>
<evidence type="ECO:0000256" key="1">
    <source>
        <dbReference type="SAM" id="MobiDB-lite"/>
    </source>
</evidence>
<sequence length="318" mass="32661">MANVGEIQPQQAANVHEFTTAMRQLKGRSGLTYRQIEERAAEHGEVLARSTLADVLGGKVAPRPELVAAFARVCGDEERVSEWLEARDRAVSGGGSQADSADSDDSDAEAGAPTQRTRRGMRQRRVPALLLGITVVSLGAATVWGTGIVGAPGGSGGGGGDASAPSGKREAPPRGPVEIRPALADNLCLTDGHAEGYDSLVAVQRPCQDVAPQETELVPAAGGTFRVQWYHPDHGRGCLNVVTARTGAALLEPWEDCAKTSRFHLEPAASGGGGQYVLRVAGGGCVAIGGSAKSAGAPAVQQPCDGNAAQVFSLSPAT</sequence>
<organism evidence="3 4">
    <name type="scientific">Streptomyces buecherae</name>
    <dbReference type="NCBI Taxonomy" id="2763006"/>
    <lineage>
        <taxon>Bacteria</taxon>
        <taxon>Bacillati</taxon>
        <taxon>Actinomycetota</taxon>
        <taxon>Actinomycetes</taxon>
        <taxon>Kitasatosporales</taxon>
        <taxon>Streptomycetaceae</taxon>
        <taxon>Streptomyces</taxon>
    </lineage>
</organism>
<dbReference type="EMBL" id="CP054929">
    <property type="protein sequence ID" value="QKW54053.1"/>
    <property type="molecule type" value="Genomic_DNA"/>
</dbReference>
<keyword evidence="2" id="KW-0812">Transmembrane</keyword>
<feature type="transmembrane region" description="Helical" evidence="2">
    <location>
        <begin position="126"/>
        <end position="145"/>
    </location>
</feature>
<accession>A0A7H8NHQ1</accession>
<evidence type="ECO:0000313" key="3">
    <source>
        <dbReference type="EMBL" id="QKW54053.1"/>
    </source>
</evidence>
<dbReference type="Gene3D" id="2.80.10.50">
    <property type="match status" value="1"/>
</dbReference>
<dbReference type="CDD" id="cd00161">
    <property type="entry name" value="beta-trefoil_Ricin-like"/>
    <property type="match status" value="1"/>
</dbReference>
<keyword evidence="4" id="KW-1185">Reference proteome</keyword>
<keyword evidence="2" id="KW-1133">Transmembrane helix</keyword>
<protein>
    <submittedName>
        <fullName evidence="3">XRE family transcriptional regulator</fullName>
    </submittedName>
</protein>
<dbReference type="RefSeq" id="WP_176165757.1">
    <property type="nucleotide sequence ID" value="NZ_CP054929.1"/>
</dbReference>
<keyword evidence="2" id="KW-0472">Membrane</keyword>
<dbReference type="SUPFAM" id="SSF50370">
    <property type="entry name" value="Ricin B-like lectins"/>
    <property type="match status" value="1"/>
</dbReference>
<evidence type="ECO:0000313" key="4">
    <source>
        <dbReference type="Proteomes" id="UP000509303"/>
    </source>
</evidence>
<reference evidence="3 4" key="1">
    <citation type="submission" date="2020-06" db="EMBL/GenBank/DDBJ databases">
        <title>Genome mining for natural products.</title>
        <authorList>
            <person name="Zhang B."/>
            <person name="Shi J."/>
            <person name="Ge H."/>
        </authorList>
    </citation>
    <scope>NUCLEOTIDE SEQUENCE [LARGE SCALE GENOMIC DNA]</scope>
    <source>
        <strain evidence="3 4">NA00687</strain>
    </source>
</reference>
<gene>
    <name evidence="3" type="ORF">HUT08_35840</name>
</gene>
<evidence type="ECO:0000256" key="2">
    <source>
        <dbReference type="SAM" id="Phobius"/>
    </source>
</evidence>
<dbReference type="Pfam" id="PF13560">
    <property type="entry name" value="HTH_31"/>
    <property type="match status" value="1"/>
</dbReference>
<proteinExistence type="predicted"/>
<name>A0A7H8NHQ1_9ACTN</name>
<feature type="region of interest" description="Disordered" evidence="1">
    <location>
        <begin position="88"/>
        <end position="123"/>
    </location>
</feature>
<dbReference type="InterPro" id="IPR035992">
    <property type="entry name" value="Ricin_B-like_lectins"/>
</dbReference>
<feature type="region of interest" description="Disordered" evidence="1">
    <location>
        <begin position="153"/>
        <end position="177"/>
    </location>
</feature>
<dbReference type="Proteomes" id="UP000509303">
    <property type="component" value="Chromosome"/>
</dbReference>